<dbReference type="PROSITE" id="PS50110">
    <property type="entry name" value="RESPONSE_REGULATORY"/>
    <property type="match status" value="1"/>
</dbReference>
<dbReference type="CDD" id="cd00156">
    <property type="entry name" value="REC"/>
    <property type="match status" value="1"/>
</dbReference>
<evidence type="ECO:0000259" key="3">
    <source>
        <dbReference type="PROSITE" id="PS50110"/>
    </source>
</evidence>
<dbReference type="InterPro" id="IPR011006">
    <property type="entry name" value="CheY-like_superfamily"/>
</dbReference>
<name>A0ABP8PMT5_9ACTN</name>
<organism evidence="4 5">
    <name type="scientific">Actinoallomurus oryzae</name>
    <dbReference type="NCBI Taxonomy" id="502180"/>
    <lineage>
        <taxon>Bacteria</taxon>
        <taxon>Bacillati</taxon>
        <taxon>Actinomycetota</taxon>
        <taxon>Actinomycetes</taxon>
        <taxon>Streptosporangiales</taxon>
        <taxon>Thermomonosporaceae</taxon>
        <taxon>Actinoallomurus</taxon>
    </lineage>
</organism>
<dbReference type="InterPro" id="IPR050595">
    <property type="entry name" value="Bact_response_regulator"/>
</dbReference>
<evidence type="ECO:0000256" key="2">
    <source>
        <dbReference type="PROSITE-ProRule" id="PRU00169"/>
    </source>
</evidence>
<feature type="modified residue" description="4-aspartylphosphate" evidence="2">
    <location>
        <position position="52"/>
    </location>
</feature>
<keyword evidence="1 2" id="KW-0597">Phosphoprotein</keyword>
<dbReference type="Pfam" id="PF00072">
    <property type="entry name" value="Response_reg"/>
    <property type="match status" value="1"/>
</dbReference>
<feature type="domain" description="Response regulatory" evidence="3">
    <location>
        <begin position="2"/>
        <end position="121"/>
    </location>
</feature>
<comment type="caution">
    <text evidence="4">The sequence shown here is derived from an EMBL/GenBank/DDBJ whole genome shotgun (WGS) entry which is preliminary data.</text>
</comment>
<evidence type="ECO:0000256" key="1">
    <source>
        <dbReference type="ARBA" id="ARBA00022553"/>
    </source>
</evidence>
<evidence type="ECO:0000313" key="5">
    <source>
        <dbReference type="Proteomes" id="UP001500503"/>
    </source>
</evidence>
<dbReference type="EMBL" id="BAABHF010000013">
    <property type="protein sequence ID" value="GAA4488471.1"/>
    <property type="molecule type" value="Genomic_DNA"/>
</dbReference>
<sequence>MRCLIVDDDAGFRTAMGHLLERGGAVVAGTASNGAEAVERARDSRPDVVLIDVRLGSESGFDVARRIDESAADTGWTPVVVLLSTQAEDELAASVAAHPTFGFLDKTTVSTARIGELLSAGRGRQEVNRR</sequence>
<dbReference type="Proteomes" id="UP001500503">
    <property type="component" value="Unassembled WGS sequence"/>
</dbReference>
<accession>A0ABP8PMT5</accession>
<dbReference type="InterPro" id="IPR001789">
    <property type="entry name" value="Sig_transdc_resp-reg_receiver"/>
</dbReference>
<dbReference type="PANTHER" id="PTHR44591">
    <property type="entry name" value="STRESS RESPONSE REGULATOR PROTEIN 1"/>
    <property type="match status" value="1"/>
</dbReference>
<evidence type="ECO:0000313" key="4">
    <source>
        <dbReference type="EMBL" id="GAA4488471.1"/>
    </source>
</evidence>
<dbReference type="PANTHER" id="PTHR44591:SF3">
    <property type="entry name" value="RESPONSE REGULATORY DOMAIN-CONTAINING PROTEIN"/>
    <property type="match status" value="1"/>
</dbReference>
<dbReference type="SUPFAM" id="SSF52172">
    <property type="entry name" value="CheY-like"/>
    <property type="match status" value="1"/>
</dbReference>
<dbReference type="Gene3D" id="3.40.50.2300">
    <property type="match status" value="1"/>
</dbReference>
<proteinExistence type="predicted"/>
<gene>
    <name evidence="4" type="ORF">GCM10023191_017890</name>
</gene>
<reference evidence="5" key="1">
    <citation type="journal article" date="2019" name="Int. J. Syst. Evol. Microbiol.">
        <title>The Global Catalogue of Microorganisms (GCM) 10K type strain sequencing project: providing services to taxonomists for standard genome sequencing and annotation.</title>
        <authorList>
            <consortium name="The Broad Institute Genomics Platform"/>
            <consortium name="The Broad Institute Genome Sequencing Center for Infectious Disease"/>
            <person name="Wu L."/>
            <person name="Ma J."/>
        </authorList>
    </citation>
    <scope>NUCLEOTIDE SEQUENCE [LARGE SCALE GENOMIC DNA]</scope>
    <source>
        <strain evidence="5">JCM 17933</strain>
    </source>
</reference>
<keyword evidence="5" id="KW-1185">Reference proteome</keyword>
<dbReference type="SMART" id="SM00448">
    <property type="entry name" value="REC"/>
    <property type="match status" value="1"/>
</dbReference>
<protein>
    <submittedName>
        <fullName evidence="4">Response regulator transcription factor</fullName>
    </submittedName>
</protein>